<reference evidence="2" key="1">
    <citation type="submission" date="2022-01" db="EMBL/GenBank/DDBJ databases">
        <authorList>
            <person name="King R."/>
        </authorList>
    </citation>
    <scope>NUCLEOTIDE SEQUENCE</scope>
</reference>
<dbReference type="EMBL" id="OU892284">
    <property type="protein sequence ID" value="CAG9772289.1"/>
    <property type="molecule type" value="Genomic_DNA"/>
</dbReference>
<organism evidence="2 3">
    <name type="scientific">Ceutorhynchus assimilis</name>
    <name type="common">cabbage seed weevil</name>
    <dbReference type="NCBI Taxonomy" id="467358"/>
    <lineage>
        <taxon>Eukaryota</taxon>
        <taxon>Metazoa</taxon>
        <taxon>Ecdysozoa</taxon>
        <taxon>Arthropoda</taxon>
        <taxon>Hexapoda</taxon>
        <taxon>Insecta</taxon>
        <taxon>Pterygota</taxon>
        <taxon>Neoptera</taxon>
        <taxon>Endopterygota</taxon>
        <taxon>Coleoptera</taxon>
        <taxon>Polyphaga</taxon>
        <taxon>Cucujiformia</taxon>
        <taxon>Curculionidae</taxon>
        <taxon>Ceutorhynchinae</taxon>
        <taxon>Ceutorhynchus</taxon>
    </lineage>
</organism>
<feature type="compositionally biased region" description="Basic and acidic residues" evidence="1">
    <location>
        <begin position="152"/>
        <end position="161"/>
    </location>
</feature>
<dbReference type="PANTHER" id="PTHR10773:SF19">
    <property type="match status" value="1"/>
</dbReference>
<evidence type="ECO:0000313" key="2">
    <source>
        <dbReference type="EMBL" id="CAG9772289.1"/>
    </source>
</evidence>
<protein>
    <submittedName>
        <fullName evidence="2">Uncharacterized protein</fullName>
    </submittedName>
</protein>
<feature type="compositionally biased region" description="Acidic residues" evidence="1">
    <location>
        <begin position="105"/>
        <end position="144"/>
    </location>
</feature>
<evidence type="ECO:0000256" key="1">
    <source>
        <dbReference type="SAM" id="MobiDB-lite"/>
    </source>
</evidence>
<dbReference type="OrthoDB" id="10068225at2759"/>
<proteinExistence type="predicted"/>
<accession>A0A9N9QMW3</accession>
<feature type="region of interest" description="Disordered" evidence="1">
    <location>
        <begin position="105"/>
        <end position="189"/>
    </location>
</feature>
<keyword evidence="3" id="KW-1185">Reference proteome</keyword>
<dbReference type="Proteomes" id="UP001152799">
    <property type="component" value="Chromosome 8"/>
</dbReference>
<dbReference type="PANTHER" id="PTHR10773">
    <property type="entry name" value="DNA-DIRECTED RNA POLYMERASES I, II, AND III SUBUNIT RPABC2"/>
    <property type="match status" value="1"/>
</dbReference>
<dbReference type="AlphaFoldDB" id="A0A9N9QMW3"/>
<name>A0A9N9QMW3_9CUCU</name>
<evidence type="ECO:0000313" key="3">
    <source>
        <dbReference type="Proteomes" id="UP001152799"/>
    </source>
</evidence>
<sequence length="412" mass="47498">MHYEEQVYGKTYKPLTEISKFENRSLENDWSYEVVSLQEINVTTNFDISITDFDSINSIGPNTSRIESAESQEDKAIEQSEQFHPAHPLDQRAIVVESAEDLDNAVEDPDFETEDVQTEEAEDLDDSMSDPDYEPDDVEIEENENSQNGEAKNNDEPNERNKKIRVALAKSGRSTIRAPSPDRRGRHVPSNKLPENAIMAMNNHIDSFPGVPSHWCRRDTSKEYLEANLNKEIKYKLYLEYCQETQNKPVSKTIYKQAIIKKNIGFYHPRKDQCWCYNFNKDDTDEGNVTGRIKEEYDLHVKRKNAADEHRKADKTAAQEDKSIVCANFDLEAVLNCPIFFWKPVFYKRKLAVFNLTVYEVAPKQGHAFLWDETNGQRGSNEIATCVSIHFPKKPNIYDCILTHAPAKIKMQ</sequence>
<gene>
    <name evidence="2" type="ORF">CEUTPL_LOCUS12707</name>
</gene>